<reference evidence="2" key="1">
    <citation type="journal article" date="2013" name="Science">
        <title>Comparative analysis of bat genomes provides insight into the evolution of flight and immunity.</title>
        <authorList>
            <person name="Zhang G."/>
            <person name="Cowled C."/>
            <person name="Shi Z."/>
            <person name="Huang Z."/>
            <person name="Bishop-Lilly K.A."/>
            <person name="Fang X."/>
            <person name="Wynne J.W."/>
            <person name="Xiong Z."/>
            <person name="Baker M.L."/>
            <person name="Zhao W."/>
            <person name="Tachedjian M."/>
            <person name="Zhu Y."/>
            <person name="Zhou P."/>
            <person name="Jiang X."/>
            <person name="Ng J."/>
            <person name="Yang L."/>
            <person name="Wu L."/>
            <person name="Xiao J."/>
            <person name="Feng Y."/>
            <person name="Chen Y."/>
            <person name="Sun X."/>
            <person name="Zhang Y."/>
            <person name="Marsh G.A."/>
            <person name="Crameri G."/>
            <person name="Broder C.C."/>
            <person name="Frey K.G."/>
            <person name="Wang L.F."/>
            <person name="Wang J."/>
        </authorList>
    </citation>
    <scope>NUCLEOTIDE SEQUENCE [LARGE SCALE GENOMIC DNA]</scope>
</reference>
<keyword evidence="2" id="KW-1185">Reference proteome</keyword>
<sequence length="71" mass="7654">MAEQSLAPRDGGADRWHCLTEPWNLGVNQRGTQAGASQKKKLVLRAFSASGRLGETGASGEAESRLRLMQN</sequence>
<accession>L5M8L2</accession>
<evidence type="ECO:0000313" key="2">
    <source>
        <dbReference type="Proteomes" id="UP000010556"/>
    </source>
</evidence>
<dbReference type="EMBL" id="KB102866">
    <property type="protein sequence ID" value="ELK34672.1"/>
    <property type="molecule type" value="Genomic_DNA"/>
</dbReference>
<proteinExistence type="predicted"/>
<dbReference type="AlphaFoldDB" id="L5M8L2"/>
<dbReference type="Proteomes" id="UP000010556">
    <property type="component" value="Unassembled WGS sequence"/>
</dbReference>
<gene>
    <name evidence="1" type="ORF">MDA_GLEAN10009603</name>
</gene>
<organism evidence="1 2">
    <name type="scientific">Myotis davidii</name>
    <name type="common">David's myotis</name>
    <dbReference type="NCBI Taxonomy" id="225400"/>
    <lineage>
        <taxon>Eukaryota</taxon>
        <taxon>Metazoa</taxon>
        <taxon>Chordata</taxon>
        <taxon>Craniata</taxon>
        <taxon>Vertebrata</taxon>
        <taxon>Euteleostomi</taxon>
        <taxon>Mammalia</taxon>
        <taxon>Eutheria</taxon>
        <taxon>Laurasiatheria</taxon>
        <taxon>Chiroptera</taxon>
        <taxon>Yangochiroptera</taxon>
        <taxon>Vespertilionidae</taxon>
        <taxon>Myotis</taxon>
    </lineage>
</organism>
<name>L5M8L2_MYODS</name>
<evidence type="ECO:0000313" key="1">
    <source>
        <dbReference type="EMBL" id="ELK34672.1"/>
    </source>
</evidence>
<protein>
    <submittedName>
        <fullName evidence="1">Uncharacterized protein</fullName>
    </submittedName>
</protein>